<feature type="compositionally biased region" description="Gly residues" evidence="1">
    <location>
        <begin position="465"/>
        <end position="475"/>
    </location>
</feature>
<feature type="region of interest" description="Disordered" evidence="1">
    <location>
        <begin position="453"/>
        <end position="491"/>
    </location>
</feature>
<name>A0A0J7JZQ0_LASNI</name>
<dbReference type="EMBL" id="LBMM01020035">
    <property type="protein sequence ID" value="KMQ83381.1"/>
    <property type="molecule type" value="Genomic_DNA"/>
</dbReference>
<dbReference type="PaxDb" id="67767-A0A0J7JZQ0"/>
<feature type="compositionally biased region" description="Basic and acidic residues" evidence="1">
    <location>
        <begin position="265"/>
        <end position="284"/>
    </location>
</feature>
<proteinExistence type="predicted"/>
<keyword evidence="3" id="KW-1185">Reference proteome</keyword>
<feature type="region of interest" description="Disordered" evidence="1">
    <location>
        <begin position="261"/>
        <end position="386"/>
    </location>
</feature>
<feature type="compositionally biased region" description="Low complexity" evidence="1">
    <location>
        <begin position="133"/>
        <end position="148"/>
    </location>
</feature>
<gene>
    <name evidence="2" type="ORF">RF55_20181</name>
</gene>
<dbReference type="AlphaFoldDB" id="A0A0J7JZQ0"/>
<feature type="compositionally biased region" description="Basic and acidic residues" evidence="1">
    <location>
        <begin position="292"/>
        <end position="303"/>
    </location>
</feature>
<accession>A0A0J7JZQ0</accession>
<dbReference type="Proteomes" id="UP000036403">
    <property type="component" value="Unassembled WGS sequence"/>
</dbReference>
<feature type="compositionally biased region" description="Basic and acidic residues" evidence="1">
    <location>
        <begin position="27"/>
        <end position="49"/>
    </location>
</feature>
<feature type="compositionally biased region" description="Basic and acidic residues" evidence="1">
    <location>
        <begin position="366"/>
        <end position="379"/>
    </location>
</feature>
<evidence type="ECO:0000313" key="2">
    <source>
        <dbReference type="EMBL" id="KMQ83381.1"/>
    </source>
</evidence>
<feature type="region of interest" description="Disordered" evidence="1">
    <location>
        <begin position="1"/>
        <end position="149"/>
    </location>
</feature>
<evidence type="ECO:0000256" key="1">
    <source>
        <dbReference type="SAM" id="MobiDB-lite"/>
    </source>
</evidence>
<organism evidence="2 3">
    <name type="scientific">Lasius niger</name>
    <name type="common">Black garden ant</name>
    <dbReference type="NCBI Taxonomy" id="67767"/>
    <lineage>
        <taxon>Eukaryota</taxon>
        <taxon>Metazoa</taxon>
        <taxon>Ecdysozoa</taxon>
        <taxon>Arthropoda</taxon>
        <taxon>Hexapoda</taxon>
        <taxon>Insecta</taxon>
        <taxon>Pterygota</taxon>
        <taxon>Neoptera</taxon>
        <taxon>Endopterygota</taxon>
        <taxon>Hymenoptera</taxon>
        <taxon>Apocrita</taxon>
        <taxon>Aculeata</taxon>
        <taxon>Formicoidea</taxon>
        <taxon>Formicidae</taxon>
        <taxon>Formicinae</taxon>
        <taxon>Lasius</taxon>
        <taxon>Lasius</taxon>
    </lineage>
</organism>
<dbReference type="OrthoDB" id="7492418at2759"/>
<comment type="caution">
    <text evidence="2">The sequence shown here is derived from an EMBL/GenBank/DDBJ whole genome shotgun (WGS) entry which is preliminary data.</text>
</comment>
<dbReference type="Gene3D" id="1.20.5.340">
    <property type="match status" value="1"/>
</dbReference>
<feature type="compositionally biased region" description="Basic and acidic residues" evidence="1">
    <location>
        <begin position="111"/>
        <end position="125"/>
    </location>
</feature>
<feature type="compositionally biased region" description="Low complexity" evidence="1">
    <location>
        <begin position="94"/>
        <end position="105"/>
    </location>
</feature>
<sequence length="491" mass="52940">MVASDDDAEKRARTPSSRSKGALSRSDSSRDRSRSRVRTTKSEPEHGSADESEEHANSLGQEKAGEGDGFAVPAPVSERAGPKCSKARKRRGSEASAASSNAENAMEIDSTEERDSTSKRARDVDDGASQRFGSPGSSRGRGRPPTTGEYVGLAAAKANVYRMEQEELMLKAERELLDTWTSEPKVTRARRALLGGEVTTDEGSVENPDPSSLSATDLAGQLQKSVQALYRIASFKKGYKGTSQQILKEAAGVVSAVGAELLGRTQDDESRRLRDESRQLKEANTRLSGEVEELRKQLNELKGKVTNMVGPREPIPPDPSTSWEPMEVTPAPLPQRNKRKSRDKDPDPDHPSPPSPVLDSGGGKRGRSDKAPAIEKESENTSPGLQSIVEAVTGRMMARIEARFSVIEKRLPPEILWPPLAADRKAAALKAKYLNGRGALMGRKGGGFLPCPPHPNIATSRLRGVEGGGRQGYRRGGPQVDPDPPSSRCQA</sequence>
<reference evidence="2 3" key="1">
    <citation type="submission" date="2015-04" db="EMBL/GenBank/DDBJ databases">
        <title>Lasius niger genome sequencing.</title>
        <authorList>
            <person name="Konorov E.A."/>
            <person name="Nikitin M.A."/>
            <person name="Kirill M.V."/>
            <person name="Chang P."/>
        </authorList>
    </citation>
    <scope>NUCLEOTIDE SEQUENCE [LARGE SCALE GENOMIC DNA]</scope>
    <source>
        <tissue evidence="2">Whole</tissue>
    </source>
</reference>
<protein>
    <submittedName>
        <fullName evidence="2">Gag-like protein</fullName>
    </submittedName>
</protein>
<feature type="region of interest" description="Disordered" evidence="1">
    <location>
        <begin position="195"/>
        <end position="215"/>
    </location>
</feature>
<evidence type="ECO:0000313" key="3">
    <source>
        <dbReference type="Proteomes" id="UP000036403"/>
    </source>
</evidence>